<evidence type="ECO:0000259" key="11">
    <source>
        <dbReference type="PROSITE" id="PS51059"/>
    </source>
</evidence>
<evidence type="ECO:0000256" key="7">
    <source>
        <dbReference type="RuleBase" id="RU362114"/>
    </source>
</evidence>
<keyword evidence="5" id="KW-0539">Nucleus</keyword>
<keyword evidence="13" id="KW-1185">Reference proteome</keyword>
<dbReference type="InterPro" id="IPR054596">
    <property type="entry name" value="PARP14_WWE"/>
</dbReference>
<gene>
    <name evidence="14" type="primary">LOC110071838</name>
</gene>
<feature type="domain" description="Macro" evidence="12">
    <location>
        <begin position="1224"/>
        <end position="1408"/>
    </location>
</feature>
<evidence type="ECO:0000259" key="10">
    <source>
        <dbReference type="PROSITE" id="PS50918"/>
    </source>
</evidence>
<keyword evidence="8" id="KW-0175">Coiled coil</keyword>
<dbReference type="Pfam" id="PF23254">
    <property type="entry name" value="KH_PARP14_8"/>
    <property type="match status" value="1"/>
</dbReference>
<dbReference type="InterPro" id="IPR057046">
    <property type="entry name" value="PARP14_KH_4"/>
</dbReference>
<dbReference type="InParanoid" id="A0A6J0SK62"/>
<dbReference type="GO" id="GO:0005737">
    <property type="term" value="C:cytoplasm"/>
    <property type="evidence" value="ECO:0007669"/>
    <property type="project" value="TreeGrafter"/>
</dbReference>
<feature type="compositionally biased region" description="Polar residues" evidence="9">
    <location>
        <begin position="1009"/>
        <end position="1019"/>
    </location>
</feature>
<dbReference type="Pfam" id="PF01661">
    <property type="entry name" value="Macro"/>
    <property type="match status" value="3"/>
</dbReference>
<organism evidence="13 14">
    <name type="scientific">Pogona vitticeps</name>
    <name type="common">central bearded dragon</name>
    <dbReference type="NCBI Taxonomy" id="103695"/>
    <lineage>
        <taxon>Eukaryota</taxon>
        <taxon>Metazoa</taxon>
        <taxon>Chordata</taxon>
        <taxon>Craniata</taxon>
        <taxon>Vertebrata</taxon>
        <taxon>Euteleostomi</taxon>
        <taxon>Lepidosauria</taxon>
        <taxon>Squamata</taxon>
        <taxon>Bifurcata</taxon>
        <taxon>Unidentata</taxon>
        <taxon>Episquamata</taxon>
        <taxon>Toxicofera</taxon>
        <taxon>Iguania</taxon>
        <taxon>Acrodonta</taxon>
        <taxon>Agamidae</taxon>
        <taxon>Amphibolurinae</taxon>
        <taxon>Pogona</taxon>
    </lineage>
</organism>
<dbReference type="Pfam" id="PF23222">
    <property type="entry name" value="RRM_PARP14_1"/>
    <property type="match status" value="1"/>
</dbReference>
<dbReference type="Gene3D" id="3.40.220.10">
    <property type="entry name" value="Leucine Aminopeptidase, subunit E, domain 1"/>
    <property type="match status" value="3"/>
</dbReference>
<name>A0A6J0SK62_9SAUR</name>
<dbReference type="InterPro" id="IPR057051">
    <property type="entry name" value="PARP14_RPM_1"/>
</dbReference>
<dbReference type="SUPFAM" id="SSF56399">
    <property type="entry name" value="ADP-ribosylation"/>
    <property type="match status" value="1"/>
</dbReference>
<dbReference type="InterPro" id="IPR052056">
    <property type="entry name" value="Mono-ARTD/PARP"/>
</dbReference>
<dbReference type="PANTHER" id="PTHR14453:SF89">
    <property type="entry name" value="PROTEIN MONO-ADP-RIBOSYLTRANSFERASE PARP14"/>
    <property type="match status" value="1"/>
</dbReference>
<dbReference type="SMART" id="SM00506">
    <property type="entry name" value="A1pp"/>
    <property type="match status" value="3"/>
</dbReference>
<dbReference type="KEGG" id="pvt:110071838"/>
<reference evidence="13" key="1">
    <citation type="submission" date="2025-05" db="UniProtKB">
        <authorList>
            <consortium name="RefSeq"/>
        </authorList>
    </citation>
    <scope>NUCLEOTIDE SEQUENCE [LARGE SCALE GENOMIC DNA]</scope>
</reference>
<evidence type="ECO:0000256" key="1">
    <source>
        <dbReference type="ARBA" id="ARBA00004123"/>
    </source>
</evidence>
<dbReference type="GeneID" id="110071838"/>
<dbReference type="Gene3D" id="3.30.70.330">
    <property type="match status" value="2"/>
</dbReference>
<evidence type="ECO:0000256" key="3">
    <source>
        <dbReference type="ARBA" id="ARBA00022679"/>
    </source>
</evidence>
<accession>A0A6J0SK62</accession>
<dbReference type="Pfam" id="PF23252">
    <property type="entry name" value="KH_PARP14_5"/>
    <property type="match status" value="1"/>
</dbReference>
<evidence type="ECO:0000256" key="6">
    <source>
        <dbReference type="ARBA" id="ARBA00024347"/>
    </source>
</evidence>
<dbReference type="InterPro" id="IPR043472">
    <property type="entry name" value="Macro_dom-like"/>
</dbReference>
<dbReference type="CDD" id="cd01439">
    <property type="entry name" value="TCCD_inducible_PARP_like"/>
    <property type="match status" value="1"/>
</dbReference>
<feature type="domain" description="Macro" evidence="12">
    <location>
        <begin position="812"/>
        <end position="999"/>
    </location>
</feature>
<dbReference type="InterPro" id="IPR057048">
    <property type="entry name" value="PARP14_KH_6"/>
</dbReference>
<keyword evidence="3 7" id="KW-0808">Transferase</keyword>
<evidence type="ECO:0000313" key="13">
    <source>
        <dbReference type="Proteomes" id="UP001652642"/>
    </source>
</evidence>
<dbReference type="CDD" id="cd02907">
    <property type="entry name" value="Macro_Af1521_BAL-like"/>
    <property type="match status" value="1"/>
</dbReference>
<dbReference type="EC" id="2.4.2.-" evidence="7"/>
<feature type="coiled-coil region" evidence="8">
    <location>
        <begin position="470"/>
        <end position="497"/>
    </location>
</feature>
<comment type="subcellular location">
    <subcellularLocation>
        <location evidence="1">Nucleus</location>
    </subcellularLocation>
</comment>
<dbReference type="Pfam" id="PF23249">
    <property type="entry name" value="KH_PARP14_3"/>
    <property type="match status" value="1"/>
</dbReference>
<dbReference type="GO" id="GO:0070212">
    <property type="term" value="P:protein poly-ADP-ribosylation"/>
    <property type="evidence" value="ECO:0007669"/>
    <property type="project" value="TreeGrafter"/>
</dbReference>
<dbReference type="GO" id="GO:0003714">
    <property type="term" value="F:transcription corepressor activity"/>
    <property type="evidence" value="ECO:0007669"/>
    <property type="project" value="TreeGrafter"/>
</dbReference>
<sequence>MAEGWRARPFPLLVAGEWGSADPPRPLRNKLLRYFQSRKTSGGGECEMRWQGGRFWVDFAEKEARQRVLSKETHALDLGEDGMLALVVSLPEETTGGATEKTPRKEKAPWQVSRGEERAKEMAEEKPHRTEDVQTVLQKEDITEVRESAEEHPSHSENACAESQTYFHVALENIDESIRFEVLSLLIENISGLSVEKDFQTELIKERNAAVITFSQSRDAAKFLQLCAKNARIKEYKITARSLELTQMIKVENIAPEAGKDFITLYFESQKHGGGPVSSVEMLPDEDSAVVTFCNHRVVQRVLEMQHSFYDQPVSVYPYFSSLDTALYGKERPQIRIPEPIRIPLDPYIWQFLQGRHKLVQEIEKEMENCFGDLTWPPVTCEDPEVLICPSAALLKQGRSMRKWVKTWTENVCTEFACIMSKFKSAQCKIIPEAWKTIESKLVKDVLAIPDASKEMVILAGFVFTVDSTENQVKAHIENLTRDAEKARQMVQETLSVAPGKYAILHRILQEENVYKENSGLTFSYDPAARLMQLNGMPAEVYKMKSELLEKLHNMEEKKIITPPVVLQFLQHADRMKVSAAIFHANNIRAFYDLTTDSVALIGYSHDDLLKAEKQMKKDLAYKCIPLEDQQLTTKREWKDLCQRLLKKYNYVDEIVIIDDSLVLEEKAEVTIAGYTTQVGNVYQELSDFVEKNTQIVKVIPLKSVVVVQFMEKEKGNIWRDLKRKGVKIKFEEEAKERNIVLSGPKAEVMKAATVVEEMLSSVHSTKVVFDKPGVKDFFKQREHSYVNEVKTSFGCLILLQKNGASEEKVGPPHAKITLNTGVVVEARKGDLTRFPADVVVNASNEELKHIGGLAEALSRAAGPELQAECNRLIKKHGSLKPGCAVITDAWKLPCKQIVHAVGPRWDSSEKEKCAYLLKKVVKESLKWAETYNHNSVAIPAVSSGIFGFPVKECAHCIVTAVKETLEEYSETGCLKQVYLVDVSEDTVQVLSDALYEVFREGLPRPESPAQSHPVTQPKETGEDFNVATTSEGLKLILEKKSIQDAMTDVVVSSVGRDLKLGVGPLSKALLQKAGPALQAEFDQAVQGRGPQVGLVIQTRGHNLASRIVLHATVPQWDGGKGQAAKELKCIVKKCLEKTEELSLSSVSFPAIGTGGFSFPRSEVAKLMFEEVLQFSSRKNFKYLQEVHFLLHPKDKDNIQAFSQEFESRTGGNAGFFGPVSAPVLGVHEMQIGPIKFQSMTGDITKENTDVIVNVTNADFNGKLGVSKAILEGGGPQVEAECAALGNYATRDLIAFHQALQPHKGFITTQGGNLPCKKIIHLAPDSDTRAQLSKVLKECEAKKYTSVAFPAIGTGQAQKSPEKAAEDMMSAIADFAGKESPQHLKTIKIIIFQPHLQNAFYTCMKKREGVALPSSESMISKLISTVTRRVEKKRLLVLKKKVEMAVFEICGENRKNVADTESWLKKLILQEQSESHITDELISMFDDAEVEKLNELQKRLRIAIQLEREQSPPFILVSGIPRDILTASTEIQNLIKRLKADQEKKSKAELVTNLVEWQYCAYGDTYKPFDILTNLHLEDARICNKKPISVQINGKSYKVDVKNMCADGQGRSVPIKRIVKDEGTGELPPNWEDMKGSHVKVVLLQPTTQEYQHVETAFRTRCPTQRIEKIERVQNPYLWRLYQVKKKELDKKNGHTNNEKLLFHGTPGSSLSQINHTGFNRSYAGKNAAAIGNGTYFAVHADYSAQDVYSTPDTNGRKFMYFARVLTGDYCRGNHGLITPPAKNTGGFDLYDSVADNMKNPMMFVIFSDAQAYPEYLITFRK</sequence>
<evidence type="ECO:0000256" key="2">
    <source>
        <dbReference type="ARBA" id="ARBA00022676"/>
    </source>
</evidence>
<dbReference type="Pfam" id="PF00644">
    <property type="entry name" value="PARP"/>
    <property type="match status" value="1"/>
</dbReference>
<keyword evidence="2 7" id="KW-0328">Glycosyltransferase</keyword>
<dbReference type="InterPro" id="IPR012317">
    <property type="entry name" value="Poly(ADP-ribose)pol_cat_dom"/>
</dbReference>
<feature type="domain" description="PARP catalytic" evidence="11">
    <location>
        <begin position="1627"/>
        <end position="1822"/>
    </location>
</feature>
<feature type="coiled-coil region" evidence="8">
    <location>
        <begin position="1490"/>
        <end position="1551"/>
    </location>
</feature>
<dbReference type="PANTHER" id="PTHR14453">
    <property type="entry name" value="PARP/ZINC FINGER CCCH TYPE DOMAIN CONTAINING PROTEIN"/>
    <property type="match status" value="1"/>
</dbReference>
<dbReference type="SUPFAM" id="SSF117839">
    <property type="entry name" value="WWE domain"/>
    <property type="match status" value="1"/>
</dbReference>
<dbReference type="InterPro" id="IPR004170">
    <property type="entry name" value="WWE_dom"/>
</dbReference>
<keyword evidence="4 7" id="KW-0520">NAD</keyword>
<dbReference type="Pfam" id="PF23253">
    <property type="entry name" value="KH_PARP14_6"/>
    <property type="match status" value="1"/>
</dbReference>
<dbReference type="PROSITE" id="PS50918">
    <property type="entry name" value="WWE"/>
    <property type="match status" value="1"/>
</dbReference>
<evidence type="ECO:0000256" key="4">
    <source>
        <dbReference type="ARBA" id="ARBA00023027"/>
    </source>
</evidence>
<dbReference type="InterPro" id="IPR012677">
    <property type="entry name" value="Nucleotide-bd_a/b_plait_sf"/>
</dbReference>
<dbReference type="InterPro" id="IPR037197">
    <property type="entry name" value="WWE_dom_sf"/>
</dbReference>
<dbReference type="Pfam" id="PF23251">
    <property type="entry name" value="KH_PARP14_4"/>
    <property type="match status" value="1"/>
</dbReference>
<dbReference type="GO" id="GO:0003950">
    <property type="term" value="F:NAD+ poly-ADP-ribosyltransferase activity"/>
    <property type="evidence" value="ECO:0007669"/>
    <property type="project" value="UniProtKB-UniRule"/>
</dbReference>
<dbReference type="SUPFAM" id="SSF52949">
    <property type="entry name" value="Macro domain-like"/>
    <property type="match status" value="3"/>
</dbReference>
<evidence type="ECO:0000256" key="5">
    <source>
        <dbReference type="ARBA" id="ARBA00023242"/>
    </source>
</evidence>
<dbReference type="InterPro" id="IPR057043">
    <property type="entry name" value="PARP14_KH_2"/>
</dbReference>
<dbReference type="InterPro" id="IPR057044">
    <property type="entry name" value="PARP14_KH_1"/>
</dbReference>
<feature type="compositionally biased region" description="Basic and acidic residues" evidence="9">
    <location>
        <begin position="101"/>
        <end position="130"/>
    </location>
</feature>
<feature type="domain" description="WWE" evidence="10">
    <location>
        <begin position="1543"/>
        <end position="1621"/>
    </location>
</feature>
<dbReference type="Pfam" id="PF22005">
    <property type="entry name" value="WWE_1"/>
    <property type="match status" value="1"/>
</dbReference>
<dbReference type="RefSeq" id="XP_020635228.2">
    <property type="nucleotide sequence ID" value="XM_020779569.2"/>
</dbReference>
<dbReference type="Pfam" id="PF23085">
    <property type="entry name" value="RRM_PARP14_3"/>
    <property type="match status" value="1"/>
</dbReference>
<dbReference type="InterPro" id="IPR057045">
    <property type="entry name" value="PARP14_KH_3"/>
</dbReference>
<dbReference type="Pfam" id="PF23084">
    <property type="entry name" value="KH_PARP14_1"/>
    <property type="match status" value="1"/>
</dbReference>
<proteinExistence type="inferred from homology"/>
<comment type="similarity">
    <text evidence="6">Belongs to the ARTD/PARP family.</text>
</comment>
<evidence type="ECO:0000256" key="9">
    <source>
        <dbReference type="SAM" id="MobiDB-lite"/>
    </source>
</evidence>
<dbReference type="GO" id="GO:0005634">
    <property type="term" value="C:nucleus"/>
    <property type="evidence" value="ECO:0007669"/>
    <property type="project" value="UniProtKB-SubCell"/>
</dbReference>
<dbReference type="InterPro" id="IPR002589">
    <property type="entry name" value="Macro_dom"/>
</dbReference>
<evidence type="ECO:0000259" key="12">
    <source>
        <dbReference type="PROSITE" id="PS51154"/>
    </source>
</evidence>
<dbReference type="Proteomes" id="UP001652642">
    <property type="component" value="Chromosome 1"/>
</dbReference>
<dbReference type="InterPro" id="IPR057047">
    <property type="entry name" value="PARP14_KH_5"/>
</dbReference>
<dbReference type="Gene3D" id="3.30.720.50">
    <property type="match status" value="1"/>
</dbReference>
<dbReference type="PROSITE" id="PS51059">
    <property type="entry name" value="PARP_CATALYTIC"/>
    <property type="match status" value="1"/>
</dbReference>
<dbReference type="CDD" id="cd02903">
    <property type="entry name" value="Macro_BAL-like"/>
    <property type="match status" value="1"/>
</dbReference>
<protein>
    <recommendedName>
        <fullName evidence="7">Poly [ADP-ribose] polymerase</fullName>
        <shortName evidence="7">PARP</shortName>
        <ecNumber evidence="7">2.4.2.-</ecNumber>
    </recommendedName>
</protein>
<dbReference type="InterPro" id="IPR057049">
    <property type="entry name" value="PARP14_KH_8"/>
</dbReference>
<evidence type="ECO:0000256" key="8">
    <source>
        <dbReference type="SAM" id="Coils"/>
    </source>
</evidence>
<dbReference type="PROSITE" id="PS51154">
    <property type="entry name" value="MACRO"/>
    <property type="match status" value="3"/>
</dbReference>
<feature type="region of interest" description="Disordered" evidence="9">
    <location>
        <begin position="93"/>
        <end position="130"/>
    </location>
</feature>
<feature type="domain" description="Macro" evidence="12">
    <location>
        <begin position="1023"/>
        <end position="1210"/>
    </location>
</feature>
<feature type="region of interest" description="Disordered" evidence="9">
    <location>
        <begin position="1003"/>
        <end position="1024"/>
    </location>
</feature>
<dbReference type="Gene3D" id="3.90.228.10">
    <property type="match status" value="1"/>
</dbReference>
<dbReference type="OrthoDB" id="6133115at2759"/>
<dbReference type="Pfam" id="PF23245">
    <property type="entry name" value="RRM_PARP14_2"/>
    <property type="match status" value="1"/>
</dbReference>
<dbReference type="GO" id="GO:1990404">
    <property type="term" value="F:NAD+-protein mono-ADP-ribosyltransferase activity"/>
    <property type="evidence" value="ECO:0007669"/>
    <property type="project" value="TreeGrafter"/>
</dbReference>
<evidence type="ECO:0000313" key="14">
    <source>
        <dbReference type="RefSeq" id="XP_020635228.2"/>
    </source>
</evidence>
<dbReference type="GO" id="GO:0010629">
    <property type="term" value="P:negative regulation of gene expression"/>
    <property type="evidence" value="ECO:0007669"/>
    <property type="project" value="TreeGrafter"/>
</dbReference>
<dbReference type="Pfam" id="PF23248">
    <property type="entry name" value="KH_PARP14_2"/>
    <property type="match status" value="1"/>
</dbReference>
<reference evidence="14" key="2">
    <citation type="submission" date="2025-08" db="UniProtKB">
        <authorList>
            <consortium name="RefSeq"/>
        </authorList>
    </citation>
    <scope>IDENTIFICATION</scope>
</reference>
<dbReference type="InterPro" id="IPR057050">
    <property type="entry name" value="RRM_PARP14_2"/>
</dbReference>